<keyword evidence="3" id="KW-1185">Reference proteome</keyword>
<sequence>MGNAVKVGDTGTAHGSHPATPVTAGSPTVKVDGVPLARVGDPLADHGHPRAIAAGSGTVFVDGKPAARTGDAVGCGGVVIGGGTVNIG</sequence>
<proteinExistence type="predicted"/>
<protein>
    <submittedName>
        <fullName evidence="2">Type VI secretion system PAAR protein</fullName>
    </submittedName>
</protein>
<gene>
    <name evidence="2" type="ORF">KFZ77_09285</name>
</gene>
<name>A0ABY6JL95_9ENTR</name>
<dbReference type="EMBL" id="CP074352">
    <property type="protein sequence ID" value="UYU33674.1"/>
    <property type="molecule type" value="Genomic_DNA"/>
</dbReference>
<dbReference type="RefSeq" id="WP_031523858.1">
    <property type="nucleotide sequence ID" value="NZ_CP074352.1"/>
</dbReference>
<dbReference type="Proteomes" id="UP001156318">
    <property type="component" value="Chromosome"/>
</dbReference>
<organism evidence="2 3">
    <name type="scientific">Siccibacter colletis</name>
    <dbReference type="NCBI Taxonomy" id="1505757"/>
    <lineage>
        <taxon>Bacteria</taxon>
        <taxon>Pseudomonadati</taxon>
        <taxon>Pseudomonadota</taxon>
        <taxon>Gammaproteobacteria</taxon>
        <taxon>Enterobacterales</taxon>
        <taxon>Enterobacteriaceae</taxon>
        <taxon>Siccibacter</taxon>
    </lineage>
</organism>
<dbReference type="Pfam" id="PF05488">
    <property type="entry name" value="PAAR_motif"/>
    <property type="match status" value="1"/>
</dbReference>
<evidence type="ECO:0000313" key="2">
    <source>
        <dbReference type="EMBL" id="UYU33674.1"/>
    </source>
</evidence>
<accession>A0ABY6JL95</accession>
<evidence type="ECO:0000256" key="1">
    <source>
        <dbReference type="SAM" id="MobiDB-lite"/>
    </source>
</evidence>
<dbReference type="Gene3D" id="2.60.200.60">
    <property type="match status" value="1"/>
</dbReference>
<evidence type="ECO:0000313" key="3">
    <source>
        <dbReference type="Proteomes" id="UP001156318"/>
    </source>
</evidence>
<reference evidence="2 3" key="1">
    <citation type="submission" date="2021-05" db="EMBL/GenBank/DDBJ databases">
        <title>Isolation, identification, and the growth promoting effects of Pantoea dispersa strain YSD J2 from the aboveground leaves of Cyperus esculentus L.Var. Sativus.</title>
        <authorList>
            <person name="Wang S."/>
            <person name="Tang X.M."/>
            <person name="Huang Y.N."/>
        </authorList>
    </citation>
    <scope>NUCLEOTIDE SEQUENCE [LARGE SCALE GENOMIC DNA]</scope>
    <source>
        <strain evidence="3">YSD YN2</strain>
    </source>
</reference>
<feature type="region of interest" description="Disordered" evidence="1">
    <location>
        <begin position="1"/>
        <end position="28"/>
    </location>
</feature>
<dbReference type="InterPro" id="IPR008727">
    <property type="entry name" value="PAAR_motif"/>
</dbReference>
<dbReference type="NCBIfam" id="NF033420">
    <property type="entry name" value="T6SS_PAAR_dom"/>
    <property type="match status" value="1"/>
</dbReference>